<evidence type="ECO:0000256" key="2">
    <source>
        <dbReference type="ARBA" id="ARBA00012438"/>
    </source>
</evidence>
<evidence type="ECO:0000256" key="6">
    <source>
        <dbReference type="ARBA" id="ARBA00022777"/>
    </source>
</evidence>
<evidence type="ECO:0000313" key="12">
    <source>
        <dbReference type="EMBL" id="KLN33764.1"/>
    </source>
</evidence>
<dbReference type="InterPro" id="IPR050482">
    <property type="entry name" value="Sensor_HK_TwoCompSys"/>
</dbReference>
<evidence type="ECO:0000256" key="4">
    <source>
        <dbReference type="ARBA" id="ARBA00022679"/>
    </source>
</evidence>
<dbReference type="SUPFAM" id="SSF55874">
    <property type="entry name" value="ATPase domain of HSP90 chaperone/DNA topoisomerase II/histidine kinase"/>
    <property type="match status" value="1"/>
</dbReference>
<protein>
    <recommendedName>
        <fullName evidence="2">histidine kinase</fullName>
        <ecNumber evidence="2">2.7.13.3</ecNumber>
    </recommendedName>
</protein>
<dbReference type="InterPro" id="IPR003594">
    <property type="entry name" value="HATPase_dom"/>
</dbReference>
<evidence type="ECO:0000256" key="8">
    <source>
        <dbReference type="ARBA" id="ARBA00023012"/>
    </source>
</evidence>
<feature type="domain" description="Histidine kinase" evidence="11">
    <location>
        <begin position="226"/>
        <end position="422"/>
    </location>
</feature>
<keyword evidence="7" id="KW-0067">ATP-binding</keyword>
<feature type="transmembrane region" description="Helical" evidence="10">
    <location>
        <begin position="95"/>
        <end position="128"/>
    </location>
</feature>
<evidence type="ECO:0000256" key="1">
    <source>
        <dbReference type="ARBA" id="ARBA00000085"/>
    </source>
</evidence>
<dbReference type="GO" id="GO:0046983">
    <property type="term" value="F:protein dimerization activity"/>
    <property type="evidence" value="ECO:0007669"/>
    <property type="project" value="InterPro"/>
</dbReference>
<dbReference type="InterPro" id="IPR011712">
    <property type="entry name" value="Sig_transdc_His_kin_sub3_dim/P"/>
</dbReference>
<dbReference type="PROSITE" id="PS50109">
    <property type="entry name" value="HIS_KIN"/>
    <property type="match status" value="1"/>
</dbReference>
<keyword evidence="8" id="KW-0902">Two-component regulatory system</keyword>
<evidence type="ECO:0000256" key="5">
    <source>
        <dbReference type="ARBA" id="ARBA00022741"/>
    </source>
</evidence>
<keyword evidence="10" id="KW-0812">Transmembrane</keyword>
<keyword evidence="5" id="KW-0547">Nucleotide-binding</keyword>
<comment type="catalytic activity">
    <reaction evidence="1">
        <text>ATP + protein L-histidine = ADP + protein N-phospho-L-histidine.</text>
        <dbReference type="EC" id="2.7.13.3"/>
    </reaction>
</comment>
<dbReference type="PATRIC" id="fig|264251.5.peg.3182"/>
<keyword evidence="10" id="KW-1133">Transmembrane helix</keyword>
<dbReference type="Gene3D" id="1.20.5.1930">
    <property type="match status" value="1"/>
</dbReference>
<dbReference type="InterPro" id="IPR036890">
    <property type="entry name" value="HATPase_C_sf"/>
</dbReference>
<accession>A0A0H2KPK0</accession>
<reference evidence="12 13" key="1">
    <citation type="submission" date="2014-05" db="EMBL/GenBank/DDBJ databases">
        <title>Cellulosimicrobium funkei U11 genome.</title>
        <authorList>
            <person name="Hu C."/>
            <person name="Gong Y."/>
            <person name="Wan W."/>
            <person name="Jiang M."/>
        </authorList>
    </citation>
    <scope>NUCLEOTIDE SEQUENCE [LARGE SCALE GENOMIC DNA]</scope>
    <source>
        <strain evidence="12 13">U11</strain>
    </source>
</reference>
<evidence type="ECO:0000313" key="13">
    <source>
        <dbReference type="Proteomes" id="UP000035265"/>
    </source>
</evidence>
<dbReference type="SMART" id="SM00387">
    <property type="entry name" value="HATPase_c"/>
    <property type="match status" value="1"/>
</dbReference>
<proteinExistence type="predicted"/>
<evidence type="ECO:0000256" key="7">
    <source>
        <dbReference type="ARBA" id="ARBA00022840"/>
    </source>
</evidence>
<dbReference type="Gene3D" id="3.30.565.10">
    <property type="entry name" value="Histidine kinase-like ATPase, C-terminal domain"/>
    <property type="match status" value="1"/>
</dbReference>
<evidence type="ECO:0000256" key="9">
    <source>
        <dbReference type="SAM" id="MobiDB-lite"/>
    </source>
</evidence>
<comment type="caution">
    <text evidence="12">The sequence shown here is derived from an EMBL/GenBank/DDBJ whole genome shotgun (WGS) entry which is preliminary data.</text>
</comment>
<name>A0A0H2KPK0_9MICO</name>
<organism evidence="12 13">
    <name type="scientific">Cellulosimicrobium funkei</name>
    <dbReference type="NCBI Taxonomy" id="264251"/>
    <lineage>
        <taxon>Bacteria</taxon>
        <taxon>Bacillati</taxon>
        <taxon>Actinomycetota</taxon>
        <taxon>Actinomycetes</taxon>
        <taxon>Micrococcales</taxon>
        <taxon>Promicromonosporaceae</taxon>
        <taxon>Cellulosimicrobium</taxon>
    </lineage>
</organism>
<dbReference type="CDD" id="cd16917">
    <property type="entry name" value="HATPase_UhpB-NarQ-NarX-like"/>
    <property type="match status" value="1"/>
</dbReference>
<feature type="transmembrane region" description="Helical" evidence="10">
    <location>
        <begin position="134"/>
        <end position="154"/>
    </location>
</feature>
<dbReference type="RefSeq" id="WP_231581883.1">
    <property type="nucleotide sequence ID" value="NZ_JNBQ01000026.1"/>
</dbReference>
<dbReference type="InterPro" id="IPR017205">
    <property type="entry name" value="Sig_transdc_His_kinase_ChrS"/>
</dbReference>
<keyword evidence="13" id="KW-1185">Reference proteome</keyword>
<dbReference type="PANTHER" id="PTHR24421">
    <property type="entry name" value="NITRATE/NITRITE SENSOR PROTEIN NARX-RELATED"/>
    <property type="match status" value="1"/>
</dbReference>
<keyword evidence="6" id="KW-0418">Kinase</keyword>
<dbReference type="Proteomes" id="UP000035265">
    <property type="component" value="Unassembled WGS sequence"/>
</dbReference>
<feature type="transmembrane region" description="Helical" evidence="10">
    <location>
        <begin position="64"/>
        <end position="83"/>
    </location>
</feature>
<dbReference type="EMBL" id="JNBQ01000026">
    <property type="protein sequence ID" value="KLN33764.1"/>
    <property type="molecule type" value="Genomic_DNA"/>
</dbReference>
<dbReference type="GO" id="GO:0005524">
    <property type="term" value="F:ATP binding"/>
    <property type="evidence" value="ECO:0007669"/>
    <property type="project" value="UniProtKB-KW"/>
</dbReference>
<gene>
    <name evidence="12" type="ORF">FB00_15625</name>
</gene>
<dbReference type="GO" id="GO:0000155">
    <property type="term" value="F:phosphorelay sensor kinase activity"/>
    <property type="evidence" value="ECO:0007669"/>
    <property type="project" value="InterPro"/>
</dbReference>
<feature type="transmembrane region" description="Helical" evidence="10">
    <location>
        <begin position="166"/>
        <end position="186"/>
    </location>
</feature>
<dbReference type="PANTHER" id="PTHR24421:SF10">
    <property type="entry name" value="NITRATE_NITRITE SENSOR PROTEIN NARQ"/>
    <property type="match status" value="1"/>
</dbReference>
<feature type="transmembrane region" description="Helical" evidence="10">
    <location>
        <begin position="39"/>
        <end position="58"/>
    </location>
</feature>
<keyword evidence="10" id="KW-0472">Membrane</keyword>
<keyword evidence="3" id="KW-0597">Phosphoprotein</keyword>
<dbReference type="Pfam" id="PF07730">
    <property type="entry name" value="HisKA_3"/>
    <property type="match status" value="1"/>
</dbReference>
<dbReference type="GO" id="GO:0016020">
    <property type="term" value="C:membrane"/>
    <property type="evidence" value="ECO:0007669"/>
    <property type="project" value="InterPro"/>
</dbReference>
<dbReference type="PIRSF" id="PIRSF037434">
    <property type="entry name" value="STHK_ChrS"/>
    <property type="match status" value="1"/>
</dbReference>
<dbReference type="AlphaFoldDB" id="A0A0H2KPK0"/>
<keyword evidence="4" id="KW-0808">Transferase</keyword>
<evidence type="ECO:0000259" key="11">
    <source>
        <dbReference type="PROSITE" id="PS50109"/>
    </source>
</evidence>
<dbReference type="InterPro" id="IPR005467">
    <property type="entry name" value="His_kinase_dom"/>
</dbReference>
<dbReference type="Pfam" id="PF02518">
    <property type="entry name" value="HATPase_c"/>
    <property type="match status" value="1"/>
</dbReference>
<feature type="region of interest" description="Disordered" evidence="9">
    <location>
        <begin position="417"/>
        <end position="441"/>
    </location>
</feature>
<dbReference type="STRING" id="264251.FB00_15625"/>
<evidence type="ECO:0000256" key="10">
    <source>
        <dbReference type="SAM" id="Phobius"/>
    </source>
</evidence>
<dbReference type="EC" id="2.7.13.3" evidence="2"/>
<feature type="compositionally biased region" description="Low complexity" evidence="9">
    <location>
        <begin position="429"/>
        <end position="441"/>
    </location>
</feature>
<sequence length="441" mass="45951">MTTAETPSPGGAVAGVVDGTSADAATAQLDGAWARDVRWWDLAFYVIVVLSALALLAAGVSGRALLVSLAAVATILVTYLAWGRRAARTRDQVPAHVYLVVAIACTLVVVGQDALGTLLLFAVFTQIWMLSEHLWAQVVLCVALAAGTALALAFDPQTGRVEPEELASAAPQMGVALAFALSLGLWTAHTLRQSERHARLVDELRATQAELGRASHEAGVLAERERVAQEIHDTLAQGFTSVVMLAQAARADLDRDAPDAARERLALVESTARDNLAEARALVAASAPAPLQGGTLGEALRRLADRFAEETGTRVELTAPEALRLSSADDVVLLRSAQEALTNVRRHADASAVRVGLRQDHAGTVLEVTDDGRGLPADASGFTEGYGLRGMRERVAAEGGSLEVGPALGGGTRVAVRLPAGASPDGPSTGTRAATRTGDAR</sequence>
<evidence type="ECO:0000256" key="3">
    <source>
        <dbReference type="ARBA" id="ARBA00022553"/>
    </source>
</evidence>